<evidence type="ECO:0000313" key="2">
    <source>
        <dbReference type="Proteomes" id="UP000037035"/>
    </source>
</evidence>
<accession>A0A0L6UW37</accession>
<name>A0A0L6UW37_9BASI</name>
<proteinExistence type="predicted"/>
<gene>
    <name evidence="1" type="ORF">VP01_3457g1</name>
</gene>
<evidence type="ECO:0000313" key="1">
    <source>
        <dbReference type="EMBL" id="KNZ52761.1"/>
    </source>
</evidence>
<sequence>MPPITLLSLPIQDLGEFLVSRTTKRHTLNLLLSPLETLKPPNSCLLLLSSTKSTENIFIFLLRYLLFIYTILSAPQGSTPPAEPICFFLIYKGFTALSSQMNGFYFQTCKSGSHWFLIQQAAFPAAITPCRIGTCLEGSNPVQGTHFQQLMNVEIFSFKFPNSDFLERTIEFEDYKLYMLSTTESGDQINVRMKMLHCFHISLQRIFHEFWNIWLEVLVLVWIKVYKISTKAAPPFKNVRGIIPKQITIFINLWLLKSFKLIYDEYANRLIQVSQKPLSLQKKLSQLPGVDMQHAPAKLPSKLHLFSYVDVLAKSLILSTRRRYLPIKQYLYHKLQLPKSLRTKLSIFVVFPNWNTCKLDLSITWDKATYNCP</sequence>
<keyword evidence="2" id="KW-1185">Reference proteome</keyword>
<protein>
    <submittedName>
        <fullName evidence="1">Uncharacterized protein</fullName>
    </submittedName>
</protein>
<dbReference type="EMBL" id="LAVV01008454">
    <property type="protein sequence ID" value="KNZ52761.1"/>
    <property type="molecule type" value="Genomic_DNA"/>
</dbReference>
<dbReference type="Proteomes" id="UP000037035">
    <property type="component" value="Unassembled WGS sequence"/>
</dbReference>
<reference evidence="1 2" key="1">
    <citation type="submission" date="2015-08" db="EMBL/GenBank/DDBJ databases">
        <title>Next Generation Sequencing and Analysis of the Genome of Puccinia sorghi L Schw, the Causal Agent of Maize Common Rust.</title>
        <authorList>
            <person name="Rochi L."/>
            <person name="Burguener G."/>
            <person name="Darino M."/>
            <person name="Turjanski A."/>
            <person name="Kreff E."/>
            <person name="Dieguez M.J."/>
            <person name="Sacco F."/>
        </authorList>
    </citation>
    <scope>NUCLEOTIDE SEQUENCE [LARGE SCALE GENOMIC DNA]</scope>
    <source>
        <strain evidence="1 2">RO10H11247</strain>
    </source>
</reference>
<organism evidence="1 2">
    <name type="scientific">Puccinia sorghi</name>
    <dbReference type="NCBI Taxonomy" id="27349"/>
    <lineage>
        <taxon>Eukaryota</taxon>
        <taxon>Fungi</taxon>
        <taxon>Dikarya</taxon>
        <taxon>Basidiomycota</taxon>
        <taxon>Pucciniomycotina</taxon>
        <taxon>Pucciniomycetes</taxon>
        <taxon>Pucciniales</taxon>
        <taxon>Pucciniaceae</taxon>
        <taxon>Puccinia</taxon>
    </lineage>
</organism>
<dbReference type="AlphaFoldDB" id="A0A0L6UW37"/>
<comment type="caution">
    <text evidence="1">The sequence shown here is derived from an EMBL/GenBank/DDBJ whole genome shotgun (WGS) entry which is preliminary data.</text>
</comment>
<dbReference type="VEuPathDB" id="FungiDB:VP01_3457g1"/>